<dbReference type="NCBIfam" id="TIGR00745">
    <property type="entry name" value="apbA_panE"/>
    <property type="match status" value="1"/>
</dbReference>
<name>A0A1V2GVK9_9PROT</name>
<dbReference type="SUPFAM" id="SSF48179">
    <property type="entry name" value="6-phosphogluconate dehydrogenase C-terminal domain-like"/>
    <property type="match status" value="1"/>
</dbReference>
<dbReference type="Pfam" id="PF02558">
    <property type="entry name" value="ApbA"/>
    <property type="match status" value="1"/>
</dbReference>
<evidence type="ECO:0000256" key="6">
    <source>
        <dbReference type="ARBA" id="ARBA00022655"/>
    </source>
</evidence>
<comment type="similarity">
    <text evidence="3 11">Belongs to the ketopantoate reductase family.</text>
</comment>
<evidence type="ECO:0000256" key="11">
    <source>
        <dbReference type="RuleBase" id="RU362068"/>
    </source>
</evidence>
<dbReference type="InterPro" id="IPR013328">
    <property type="entry name" value="6PGD_dom2"/>
</dbReference>
<protein>
    <recommendedName>
        <fullName evidence="5 11">2-dehydropantoate 2-reductase</fullName>
        <ecNumber evidence="4 11">1.1.1.169</ecNumber>
    </recommendedName>
    <alternativeName>
        <fullName evidence="9 11">Ketopantoate reductase</fullName>
    </alternativeName>
</protein>
<dbReference type="SUPFAM" id="SSF51735">
    <property type="entry name" value="NAD(P)-binding Rossmann-fold domains"/>
    <property type="match status" value="1"/>
</dbReference>
<dbReference type="UniPathway" id="UPA00028">
    <property type="reaction ID" value="UER00004"/>
</dbReference>
<gene>
    <name evidence="14" type="ORF">BKE38_26005</name>
</gene>
<keyword evidence="6 11" id="KW-0566">Pantothenate biosynthesis</keyword>
<dbReference type="GO" id="GO:0008677">
    <property type="term" value="F:2-dehydropantoate 2-reductase activity"/>
    <property type="evidence" value="ECO:0007669"/>
    <property type="project" value="UniProtKB-EC"/>
</dbReference>
<comment type="caution">
    <text evidence="14">The sequence shown here is derived from an EMBL/GenBank/DDBJ whole genome shotgun (WGS) entry which is preliminary data.</text>
</comment>
<comment type="function">
    <text evidence="1 11">Catalyzes the NADPH-dependent reduction of ketopantoate into pantoic acid.</text>
</comment>
<evidence type="ECO:0000256" key="3">
    <source>
        <dbReference type="ARBA" id="ARBA00007870"/>
    </source>
</evidence>
<dbReference type="InterPro" id="IPR013332">
    <property type="entry name" value="KPR_N"/>
</dbReference>
<keyword evidence="15" id="KW-1185">Reference proteome</keyword>
<dbReference type="GO" id="GO:0015940">
    <property type="term" value="P:pantothenate biosynthetic process"/>
    <property type="evidence" value="ECO:0007669"/>
    <property type="project" value="UniProtKB-UniPathway"/>
</dbReference>
<dbReference type="RefSeq" id="WP_076960177.1">
    <property type="nucleotide sequence ID" value="NZ_MLCO01000336.1"/>
</dbReference>
<evidence type="ECO:0000256" key="10">
    <source>
        <dbReference type="ARBA" id="ARBA00048793"/>
    </source>
</evidence>
<dbReference type="GO" id="GO:0005737">
    <property type="term" value="C:cytoplasm"/>
    <property type="evidence" value="ECO:0007669"/>
    <property type="project" value="TreeGrafter"/>
</dbReference>
<feature type="domain" description="Ketopantoate reductase C-terminal" evidence="13">
    <location>
        <begin position="178"/>
        <end position="301"/>
    </location>
</feature>
<dbReference type="OrthoDB" id="247668at2"/>
<dbReference type="PANTHER" id="PTHR21708:SF26">
    <property type="entry name" value="2-DEHYDROPANTOATE 2-REDUCTASE"/>
    <property type="match status" value="1"/>
</dbReference>
<sequence length="310" mass="32549">MTRILVLGAGGIGGYFGGRLAQAGADVTFLVRPARQAALAQGLTLLSPFGDATIPVRSITADSAPEQFDLVLLTCKAYDLEAAIAAVAPFLDEGGAVLPLLNGIAHMERLNAAFGAGRVLGGSARIQATQTPEGAIRQFNDWRFLTVGEQDGRMSARATGFAALFDKAVGAECEAVPDILQRLWEKLVHLSTAAAMTCLMRANVGEILAAEDGAALFAETLQQSAAIAAAAGHPPSDTFMASYGKIFSDRSSQYATSMLRDVERGGPTEAEHIIGFMHRRAVAAGIAAPVLRMALVHLQAYAARREAGRL</sequence>
<dbReference type="InterPro" id="IPR013752">
    <property type="entry name" value="KPA_reductase"/>
</dbReference>
<feature type="domain" description="Ketopantoate reductase N-terminal" evidence="12">
    <location>
        <begin position="4"/>
        <end position="149"/>
    </location>
</feature>
<reference evidence="14 15" key="1">
    <citation type="submission" date="2016-10" db="EMBL/GenBank/DDBJ databases">
        <title>Draft Genome sequence of Roseomonas sp. strain M3.</title>
        <authorList>
            <person name="Subhash Y."/>
            <person name="Lee S."/>
        </authorList>
    </citation>
    <scope>NUCLEOTIDE SEQUENCE [LARGE SCALE GENOMIC DNA]</scope>
    <source>
        <strain evidence="14 15">M3</strain>
    </source>
</reference>
<keyword evidence="7 11" id="KW-0521">NADP</keyword>
<evidence type="ECO:0000256" key="9">
    <source>
        <dbReference type="ARBA" id="ARBA00032024"/>
    </source>
</evidence>
<evidence type="ECO:0000259" key="12">
    <source>
        <dbReference type="Pfam" id="PF02558"/>
    </source>
</evidence>
<dbReference type="InterPro" id="IPR036291">
    <property type="entry name" value="NAD(P)-bd_dom_sf"/>
</dbReference>
<evidence type="ECO:0000256" key="4">
    <source>
        <dbReference type="ARBA" id="ARBA00013014"/>
    </source>
</evidence>
<evidence type="ECO:0000259" key="13">
    <source>
        <dbReference type="Pfam" id="PF08546"/>
    </source>
</evidence>
<dbReference type="Pfam" id="PF08546">
    <property type="entry name" value="ApbA_C"/>
    <property type="match status" value="1"/>
</dbReference>
<accession>A0A1V2GVK9</accession>
<dbReference type="FunFam" id="3.40.50.720:FF:000307">
    <property type="entry name" value="2-dehydropantoate 2-reductase"/>
    <property type="match status" value="1"/>
</dbReference>
<comment type="catalytic activity">
    <reaction evidence="10 11">
        <text>(R)-pantoate + NADP(+) = 2-dehydropantoate + NADPH + H(+)</text>
        <dbReference type="Rhea" id="RHEA:16233"/>
        <dbReference type="ChEBI" id="CHEBI:11561"/>
        <dbReference type="ChEBI" id="CHEBI:15378"/>
        <dbReference type="ChEBI" id="CHEBI:15980"/>
        <dbReference type="ChEBI" id="CHEBI:57783"/>
        <dbReference type="ChEBI" id="CHEBI:58349"/>
        <dbReference type="EC" id="1.1.1.169"/>
    </reaction>
</comment>
<dbReference type="InterPro" id="IPR003710">
    <property type="entry name" value="ApbA"/>
</dbReference>
<evidence type="ECO:0000256" key="5">
    <source>
        <dbReference type="ARBA" id="ARBA00019465"/>
    </source>
</evidence>
<dbReference type="InterPro" id="IPR008927">
    <property type="entry name" value="6-PGluconate_DH-like_C_sf"/>
</dbReference>
<dbReference type="Gene3D" id="1.10.1040.10">
    <property type="entry name" value="N-(1-d-carboxylethyl)-l-norvaline Dehydrogenase, domain 2"/>
    <property type="match status" value="1"/>
</dbReference>
<evidence type="ECO:0000256" key="8">
    <source>
        <dbReference type="ARBA" id="ARBA00023002"/>
    </source>
</evidence>
<dbReference type="EMBL" id="MLCO01000336">
    <property type="protein sequence ID" value="ONG45834.1"/>
    <property type="molecule type" value="Genomic_DNA"/>
</dbReference>
<dbReference type="PANTHER" id="PTHR21708">
    <property type="entry name" value="PROBABLE 2-DEHYDROPANTOATE 2-REDUCTASE"/>
    <property type="match status" value="1"/>
</dbReference>
<dbReference type="Gene3D" id="3.40.50.720">
    <property type="entry name" value="NAD(P)-binding Rossmann-like Domain"/>
    <property type="match status" value="1"/>
</dbReference>
<proteinExistence type="inferred from homology"/>
<dbReference type="Proteomes" id="UP000188879">
    <property type="component" value="Unassembled WGS sequence"/>
</dbReference>
<dbReference type="InterPro" id="IPR051402">
    <property type="entry name" value="KPR-Related"/>
</dbReference>
<evidence type="ECO:0000313" key="14">
    <source>
        <dbReference type="EMBL" id="ONG45834.1"/>
    </source>
</evidence>
<evidence type="ECO:0000256" key="2">
    <source>
        <dbReference type="ARBA" id="ARBA00004994"/>
    </source>
</evidence>
<comment type="pathway">
    <text evidence="2 11">Cofactor biosynthesis; (R)-pantothenate biosynthesis; (R)-pantoate from 3-methyl-2-oxobutanoate: step 2/2.</text>
</comment>
<organism evidence="14 15">
    <name type="scientific">Teichococcus deserti</name>
    <dbReference type="NCBI Taxonomy" id="1817963"/>
    <lineage>
        <taxon>Bacteria</taxon>
        <taxon>Pseudomonadati</taxon>
        <taxon>Pseudomonadota</taxon>
        <taxon>Alphaproteobacteria</taxon>
        <taxon>Acetobacterales</taxon>
        <taxon>Roseomonadaceae</taxon>
        <taxon>Roseomonas</taxon>
    </lineage>
</organism>
<dbReference type="AlphaFoldDB" id="A0A1V2GVK9"/>
<evidence type="ECO:0000313" key="15">
    <source>
        <dbReference type="Proteomes" id="UP000188879"/>
    </source>
</evidence>
<evidence type="ECO:0000256" key="7">
    <source>
        <dbReference type="ARBA" id="ARBA00022857"/>
    </source>
</evidence>
<evidence type="ECO:0000256" key="1">
    <source>
        <dbReference type="ARBA" id="ARBA00002919"/>
    </source>
</evidence>
<dbReference type="FunFam" id="1.10.1040.10:FF:000017">
    <property type="entry name" value="2-dehydropantoate 2-reductase"/>
    <property type="match status" value="1"/>
</dbReference>
<keyword evidence="8 11" id="KW-0560">Oxidoreductase</keyword>
<dbReference type="EC" id="1.1.1.169" evidence="4 11"/>